<dbReference type="Proteomes" id="UP000594688">
    <property type="component" value="Chromosome"/>
</dbReference>
<dbReference type="AlphaFoldDB" id="A0A7T0G0U3"/>
<dbReference type="SUPFAM" id="SSF103007">
    <property type="entry name" value="Hypothetical protein TT1725"/>
    <property type="match status" value="1"/>
</dbReference>
<dbReference type="PANTHER" id="PTHR36441">
    <property type="entry name" value="HYPOTHETICAL CYTOSOLIC PROTEIN"/>
    <property type="match status" value="1"/>
</dbReference>
<organism evidence="1 2">
    <name type="scientific">Candidatus Nitronauta litoralis</name>
    <dbReference type="NCBI Taxonomy" id="2705533"/>
    <lineage>
        <taxon>Bacteria</taxon>
        <taxon>Pseudomonadati</taxon>
        <taxon>Nitrospinota/Tectimicrobiota group</taxon>
        <taxon>Nitrospinota</taxon>
        <taxon>Nitrospinia</taxon>
        <taxon>Nitrospinales</taxon>
        <taxon>Nitrospinaceae</taxon>
        <taxon>Candidatus Nitronauta</taxon>
    </lineage>
</organism>
<dbReference type="Gene3D" id="3.30.70.1120">
    <property type="entry name" value="TT1725-like"/>
    <property type="match status" value="1"/>
</dbReference>
<sequence>MKIGCCQIKFHLHGNNSLKGKRKVVSSMKDRVRSKFNVSIAETGDNDIWQSIELGIAAVGPDPQYIDGQIKQVVEYLDKLQLAEMTDCKFELIHVGHEYQ</sequence>
<dbReference type="InterPro" id="IPR007546">
    <property type="entry name" value="DUF503"/>
</dbReference>
<name>A0A7T0G0U3_9BACT</name>
<gene>
    <name evidence="1" type="ORF">G3M70_12610</name>
</gene>
<dbReference type="KEGG" id="nli:G3M70_12610"/>
<evidence type="ECO:0000313" key="1">
    <source>
        <dbReference type="EMBL" id="QPJ62670.1"/>
    </source>
</evidence>
<dbReference type="PANTHER" id="PTHR36441:SF1">
    <property type="entry name" value="DUF503 DOMAIN-CONTAINING PROTEIN"/>
    <property type="match status" value="1"/>
</dbReference>
<reference evidence="1 2" key="1">
    <citation type="submission" date="2020-02" db="EMBL/GenBank/DDBJ databases">
        <title>Genomic and physiological characterization of two novel Nitrospinaceae genera.</title>
        <authorList>
            <person name="Mueller A.J."/>
            <person name="Jung M.-Y."/>
            <person name="Strachan C.R."/>
            <person name="Herbold C.W."/>
            <person name="Kirkegaard R.H."/>
            <person name="Daims H."/>
        </authorList>
    </citation>
    <scope>NUCLEOTIDE SEQUENCE [LARGE SCALE GENOMIC DNA]</scope>
    <source>
        <strain evidence="1">EB</strain>
    </source>
</reference>
<dbReference type="EMBL" id="CP048685">
    <property type="protein sequence ID" value="QPJ62670.1"/>
    <property type="molecule type" value="Genomic_DNA"/>
</dbReference>
<protein>
    <submittedName>
        <fullName evidence="1">DUF503 domain-containing protein</fullName>
    </submittedName>
</protein>
<dbReference type="Pfam" id="PF04456">
    <property type="entry name" value="DUF503"/>
    <property type="match status" value="1"/>
</dbReference>
<evidence type="ECO:0000313" key="2">
    <source>
        <dbReference type="Proteomes" id="UP000594688"/>
    </source>
</evidence>
<accession>A0A7T0G0U3</accession>
<dbReference type="InterPro" id="IPR036746">
    <property type="entry name" value="TT1725-like_sf"/>
</dbReference>
<proteinExistence type="predicted"/>